<keyword evidence="7" id="KW-1185">Reference proteome</keyword>
<dbReference type="Gene3D" id="2.130.10.10">
    <property type="entry name" value="YVTN repeat-like/Quinoprotein amine dehydrogenase"/>
    <property type="match status" value="2"/>
</dbReference>
<dbReference type="GO" id="GO:0006364">
    <property type="term" value="P:rRNA processing"/>
    <property type="evidence" value="ECO:0007669"/>
    <property type="project" value="InterPro"/>
</dbReference>
<dbReference type="InterPro" id="IPR001680">
    <property type="entry name" value="WD40_rpt"/>
</dbReference>
<dbReference type="AlphaFoldDB" id="A0A2T9Z9E7"/>
<sequence>MISALAWVRKGIASQHPKNVEYTEEELLQFEKEAQAEIEAANESAKQSLASQIPQQVHSENTDNYDDLAEFHMEDYGNEEPMGNDQQVLNSKSALSAKTDGQDNDPYLDLEDDGNKSEMEELEIDPRDNLLVAAKTNLDISSLEIYVYEGEMENLYVHHDIMLPSPPLCIEWIGCSLGRQAPSTDIGNFVAVGTFEPTIEIWNLDLLDPVIPDVTLGSKKSSSFSSSPFVNKKSKRKDKKNKNKQNNKFDDDLLNANLSSHTDAVMSLSWNKNAVNILASSSADKTVKLWDLKTSTCAKTFTHHSDKVQAVQWHPSQPPVLITGSFDKSVAVVDSRSSSNKPLSFKLDADVEGVNWDIHNENCFYTNLENGQVVYYDIRSHSASKESAKLFTIEAHTYSSCSSLDIHPTIKNCIVTAGSDDKTVKIWNTKNASNSISLVTSRNLDIGKLFSCRFCPDSMFEVALAGDGGSLVVWDMMYNPGVVSSFSLDTKNLKKKSKPIVTVSTNNYFRDSEDENPDVLITELQSGANADELSEDEDLENSVDLKLSNNSNQNEDSDIEMD</sequence>
<reference evidence="6 7" key="1">
    <citation type="journal article" date="2018" name="MBio">
        <title>Comparative Genomics Reveals the Core Gene Toolbox for the Fungus-Insect Symbiosis.</title>
        <authorList>
            <person name="Wang Y."/>
            <person name="Stata M."/>
            <person name="Wang W."/>
            <person name="Stajich J.E."/>
            <person name="White M.M."/>
            <person name="Moncalvo J.M."/>
        </authorList>
    </citation>
    <scope>NUCLEOTIDE SEQUENCE [LARGE SCALE GENOMIC DNA]</scope>
    <source>
        <strain evidence="6 7">SC-DP-2</strain>
    </source>
</reference>
<evidence type="ECO:0000313" key="6">
    <source>
        <dbReference type="EMBL" id="PVV01226.1"/>
    </source>
</evidence>
<gene>
    <name evidence="6" type="ORF">BB560_004365</name>
</gene>
<feature type="compositionally biased region" description="Low complexity" evidence="5">
    <location>
        <begin position="219"/>
        <end position="231"/>
    </location>
</feature>
<dbReference type="InterPro" id="IPR019775">
    <property type="entry name" value="WD40_repeat_CS"/>
</dbReference>
<proteinExistence type="predicted"/>
<dbReference type="Proteomes" id="UP000245609">
    <property type="component" value="Unassembled WGS sequence"/>
</dbReference>
<keyword evidence="3" id="KW-0677">Repeat</keyword>
<feature type="repeat" description="WD" evidence="4">
    <location>
        <begin position="415"/>
        <end position="437"/>
    </location>
</feature>
<evidence type="ECO:0000256" key="1">
    <source>
        <dbReference type="ARBA" id="ARBA00022553"/>
    </source>
</evidence>
<dbReference type="Pfam" id="PF00400">
    <property type="entry name" value="WD40"/>
    <property type="match status" value="3"/>
</dbReference>
<organism evidence="6 7">
    <name type="scientific">Smittium megazygosporum</name>
    <dbReference type="NCBI Taxonomy" id="133381"/>
    <lineage>
        <taxon>Eukaryota</taxon>
        <taxon>Fungi</taxon>
        <taxon>Fungi incertae sedis</taxon>
        <taxon>Zoopagomycota</taxon>
        <taxon>Kickxellomycotina</taxon>
        <taxon>Harpellomycetes</taxon>
        <taxon>Harpellales</taxon>
        <taxon>Legeriomycetaceae</taxon>
        <taxon>Smittium</taxon>
    </lineage>
</organism>
<feature type="region of interest" description="Disordered" evidence="5">
    <location>
        <begin position="94"/>
        <end position="118"/>
    </location>
</feature>
<evidence type="ECO:0000256" key="3">
    <source>
        <dbReference type="ARBA" id="ARBA00022737"/>
    </source>
</evidence>
<dbReference type="PRINTS" id="PR00320">
    <property type="entry name" value="GPROTEINBRPT"/>
</dbReference>
<feature type="region of interest" description="Disordered" evidence="5">
    <location>
        <begin position="526"/>
        <end position="562"/>
    </location>
</feature>
<feature type="compositionally biased region" description="Acidic residues" evidence="5">
    <location>
        <begin position="532"/>
        <end position="541"/>
    </location>
</feature>
<dbReference type="InterPro" id="IPR036322">
    <property type="entry name" value="WD40_repeat_dom_sf"/>
</dbReference>
<protein>
    <submittedName>
        <fullName evidence="6">Uncharacterized protein</fullName>
    </submittedName>
</protein>
<dbReference type="PROSITE" id="PS00678">
    <property type="entry name" value="WD_REPEATS_1"/>
    <property type="match status" value="1"/>
</dbReference>
<dbReference type="InterPro" id="IPR020472">
    <property type="entry name" value="WD40_PAC1"/>
</dbReference>
<evidence type="ECO:0000256" key="2">
    <source>
        <dbReference type="ARBA" id="ARBA00022574"/>
    </source>
</evidence>
<feature type="compositionally biased region" description="Acidic residues" evidence="5">
    <location>
        <begin position="102"/>
        <end position="112"/>
    </location>
</feature>
<dbReference type="OrthoDB" id="270624at2759"/>
<dbReference type="GO" id="GO:0005634">
    <property type="term" value="C:nucleus"/>
    <property type="evidence" value="ECO:0007669"/>
    <property type="project" value="TreeGrafter"/>
</dbReference>
<dbReference type="EMBL" id="MBFS01001269">
    <property type="protein sequence ID" value="PVV01226.1"/>
    <property type="molecule type" value="Genomic_DNA"/>
</dbReference>
<dbReference type="PROSITE" id="PS50082">
    <property type="entry name" value="WD_REPEATS_2"/>
    <property type="match status" value="3"/>
</dbReference>
<dbReference type="SMART" id="SM00320">
    <property type="entry name" value="WD40"/>
    <property type="match status" value="4"/>
</dbReference>
<dbReference type="InterPro" id="IPR044285">
    <property type="entry name" value="PWP1"/>
</dbReference>
<dbReference type="PANTHER" id="PTHR14091:SF0">
    <property type="entry name" value="PERIODIC TRYPTOPHAN PROTEIN 1 HOMOLOG"/>
    <property type="match status" value="1"/>
</dbReference>
<dbReference type="PROSITE" id="PS50294">
    <property type="entry name" value="WD_REPEATS_REGION"/>
    <property type="match status" value="1"/>
</dbReference>
<accession>A0A2T9Z9E7</accession>
<dbReference type="STRING" id="133381.A0A2T9Z9E7"/>
<comment type="caution">
    <text evidence="6">The sequence shown here is derived from an EMBL/GenBank/DDBJ whole genome shotgun (WGS) entry which is preliminary data.</text>
</comment>
<keyword evidence="1" id="KW-0597">Phosphoprotein</keyword>
<evidence type="ECO:0000313" key="7">
    <source>
        <dbReference type="Proteomes" id="UP000245609"/>
    </source>
</evidence>
<name>A0A2T9Z9E7_9FUNG</name>
<dbReference type="InterPro" id="IPR015943">
    <property type="entry name" value="WD40/YVTN_repeat-like_dom_sf"/>
</dbReference>
<evidence type="ECO:0000256" key="5">
    <source>
        <dbReference type="SAM" id="MobiDB-lite"/>
    </source>
</evidence>
<feature type="repeat" description="WD" evidence="4">
    <location>
        <begin position="258"/>
        <end position="300"/>
    </location>
</feature>
<keyword evidence="2 4" id="KW-0853">WD repeat</keyword>
<feature type="repeat" description="WD" evidence="4">
    <location>
        <begin position="301"/>
        <end position="343"/>
    </location>
</feature>
<dbReference type="SUPFAM" id="SSF50978">
    <property type="entry name" value="WD40 repeat-like"/>
    <property type="match status" value="1"/>
</dbReference>
<feature type="compositionally biased region" description="Basic residues" evidence="5">
    <location>
        <begin position="232"/>
        <end position="245"/>
    </location>
</feature>
<feature type="region of interest" description="Disordered" evidence="5">
    <location>
        <begin position="219"/>
        <end position="253"/>
    </location>
</feature>
<dbReference type="PANTHER" id="PTHR14091">
    <property type="entry name" value="PERIODIC TRYPTOPHAN PROTEIN 1"/>
    <property type="match status" value="1"/>
</dbReference>
<evidence type="ECO:0000256" key="4">
    <source>
        <dbReference type="PROSITE-ProRule" id="PRU00221"/>
    </source>
</evidence>